<organism evidence="2">
    <name type="scientific">Anopheles darlingi</name>
    <name type="common">Mosquito</name>
    <dbReference type="NCBI Taxonomy" id="43151"/>
    <lineage>
        <taxon>Eukaryota</taxon>
        <taxon>Metazoa</taxon>
        <taxon>Ecdysozoa</taxon>
        <taxon>Arthropoda</taxon>
        <taxon>Hexapoda</taxon>
        <taxon>Insecta</taxon>
        <taxon>Pterygota</taxon>
        <taxon>Neoptera</taxon>
        <taxon>Endopterygota</taxon>
        <taxon>Diptera</taxon>
        <taxon>Nematocera</taxon>
        <taxon>Culicoidea</taxon>
        <taxon>Culicidae</taxon>
        <taxon>Anophelinae</taxon>
        <taxon>Anopheles</taxon>
    </lineage>
</organism>
<feature type="signal peptide" evidence="1">
    <location>
        <begin position="1"/>
        <end position="19"/>
    </location>
</feature>
<evidence type="ECO:0000313" key="2">
    <source>
        <dbReference type="EMBL" id="MBW71251.1"/>
    </source>
</evidence>
<dbReference type="EMBL" id="GGFL01007073">
    <property type="protein sequence ID" value="MBW71251.1"/>
    <property type="molecule type" value="Transcribed_RNA"/>
</dbReference>
<accession>A0A2M4D181</accession>
<sequence>MNTLIALLIYLLFANFCFSQTIYSSFLFEVNSTPTQITPPRGSTNLAPGFHSIPKVPISQWVPHCNG</sequence>
<proteinExistence type="predicted"/>
<reference evidence="2" key="1">
    <citation type="submission" date="2018-01" db="EMBL/GenBank/DDBJ databases">
        <title>An insight into the sialome of Amazonian anophelines.</title>
        <authorList>
            <person name="Ribeiro J.M."/>
            <person name="Scarpassa V."/>
            <person name="Calvo E."/>
        </authorList>
    </citation>
    <scope>NUCLEOTIDE SEQUENCE</scope>
</reference>
<name>A0A2M4D181_ANODA</name>
<feature type="chain" id="PRO_5014688844" evidence="1">
    <location>
        <begin position="20"/>
        <end position="67"/>
    </location>
</feature>
<evidence type="ECO:0000256" key="1">
    <source>
        <dbReference type="SAM" id="SignalP"/>
    </source>
</evidence>
<protein>
    <submittedName>
        <fullName evidence="2">Putative secreted protein</fullName>
    </submittedName>
</protein>
<dbReference type="AlphaFoldDB" id="A0A2M4D181"/>
<keyword evidence="1" id="KW-0732">Signal</keyword>